<organism evidence="1 2">
    <name type="scientific">Klebsiella phage KPP2018</name>
    <dbReference type="NCBI Taxonomy" id="3017287"/>
    <lineage>
        <taxon>Viruses</taxon>
        <taxon>Duplodnaviria</taxon>
        <taxon>Heunggongvirae</taxon>
        <taxon>Uroviricota</taxon>
        <taxon>Caudoviricetes</taxon>
        <taxon>Demerecviridae</taxon>
        <taxon>Markadamsvirinae</taxon>
        <taxon>Tequintavirus</taxon>
        <taxon>Tequintavirus KPP2018</taxon>
    </lineage>
</organism>
<dbReference type="Proteomes" id="UP001212335">
    <property type="component" value="Segment"/>
</dbReference>
<evidence type="ECO:0000313" key="1">
    <source>
        <dbReference type="EMBL" id="WBF69911.1"/>
    </source>
</evidence>
<evidence type="ECO:0000313" key="2">
    <source>
        <dbReference type="Proteomes" id="UP001212335"/>
    </source>
</evidence>
<proteinExistence type="predicted"/>
<protein>
    <submittedName>
        <fullName evidence="1">Uncharacterized protein</fullName>
    </submittedName>
</protein>
<name>A0AAE9W3K1_9CAUD</name>
<accession>A0AAE9W3K1</accession>
<sequence length="80" mass="9312">MLIITIVIINHFIIFSTLDRLSVFRRIGHVKNINHCTDFGYNNFIAHNNAPLLIICVSIRLLIVQLESPPIHQMKPQREH</sequence>
<dbReference type="EMBL" id="OQ031075">
    <property type="protein sequence ID" value="WBF69911.1"/>
    <property type="molecule type" value="Genomic_DNA"/>
</dbReference>
<reference evidence="1 2" key="1">
    <citation type="submission" date="2022-12" db="EMBL/GenBank/DDBJ databases">
        <authorList>
            <person name="Lee J.-H."/>
            <person name="Jung S.-H."/>
        </authorList>
    </citation>
    <scope>NUCLEOTIDE SEQUENCE [LARGE SCALE GENOMIC DNA]</scope>
</reference>
<keyword evidence="2" id="KW-1185">Reference proteome</keyword>
<gene>
    <name evidence="1" type="ORF">KPP2018_122</name>
</gene>